<dbReference type="InterPro" id="IPR045339">
    <property type="entry name" value="DUF6534"/>
</dbReference>
<dbReference type="HOGENOM" id="CLU_1897276_0_0_1"/>
<reference evidence="3" key="1">
    <citation type="submission" date="2014-01" db="EMBL/GenBank/DDBJ databases">
        <title>The genome of the white-rot fungus Pycnoporus cinnabarinus: a basidiomycete model with a versatile arsenal for lignocellulosic biomass breakdown.</title>
        <authorList>
            <person name="Levasseur A."/>
            <person name="Lomascolo A."/>
            <person name="Ruiz-Duenas F.J."/>
            <person name="Uzan E."/>
            <person name="Piumi F."/>
            <person name="Kues U."/>
            <person name="Ram A.F.J."/>
            <person name="Murat C."/>
            <person name="Haon M."/>
            <person name="Benoit I."/>
            <person name="Arfi Y."/>
            <person name="Chevret D."/>
            <person name="Drula E."/>
            <person name="Kwon M.J."/>
            <person name="Gouret P."/>
            <person name="Lesage-Meessen L."/>
            <person name="Lombard V."/>
            <person name="Mariette J."/>
            <person name="Noirot C."/>
            <person name="Park J."/>
            <person name="Patyshakuliyeva A."/>
            <person name="Wieneger R.A.B."/>
            <person name="Wosten H.A.B."/>
            <person name="Martin F."/>
            <person name="Coutinho P.M."/>
            <person name="de Vries R."/>
            <person name="Martinez A.T."/>
            <person name="Klopp C."/>
            <person name="Pontarotti P."/>
            <person name="Henrissat B."/>
            <person name="Record E."/>
        </authorList>
    </citation>
    <scope>NUCLEOTIDE SEQUENCE [LARGE SCALE GENOMIC DNA]</scope>
    <source>
        <strain evidence="3">BRFM137</strain>
    </source>
</reference>
<feature type="transmembrane region" description="Helical" evidence="1">
    <location>
        <begin position="27"/>
        <end position="50"/>
    </location>
</feature>
<keyword evidence="1" id="KW-0812">Transmembrane</keyword>
<keyword evidence="1" id="KW-0472">Membrane</keyword>
<sequence>MLSFTLAFYLNAHRTGLRKSNDVITKLILLTVTTGMLTTLFNIADLIAYITHPDNLYVLCFNFMLGKLYANALLTSLNSREYVLKDALTDHETLGFTSSGSNGNVRTEPAEIHIAMDKLVVQRLTIKKPFSSDL</sequence>
<organism evidence="3 4">
    <name type="scientific">Pycnoporus cinnabarinus</name>
    <name type="common">Cinnabar-red polypore</name>
    <name type="synonym">Trametes cinnabarina</name>
    <dbReference type="NCBI Taxonomy" id="5643"/>
    <lineage>
        <taxon>Eukaryota</taxon>
        <taxon>Fungi</taxon>
        <taxon>Dikarya</taxon>
        <taxon>Basidiomycota</taxon>
        <taxon>Agaricomycotina</taxon>
        <taxon>Agaricomycetes</taxon>
        <taxon>Polyporales</taxon>
        <taxon>Polyporaceae</taxon>
        <taxon>Trametes</taxon>
    </lineage>
</organism>
<feature type="transmembrane region" description="Helical" evidence="1">
    <location>
        <begin position="56"/>
        <end position="74"/>
    </location>
</feature>
<name>A0A060S4G0_PYCCI</name>
<feature type="domain" description="DUF6534" evidence="2">
    <location>
        <begin position="2"/>
        <end position="82"/>
    </location>
</feature>
<evidence type="ECO:0000313" key="3">
    <source>
        <dbReference type="EMBL" id="CDO69091.1"/>
    </source>
</evidence>
<protein>
    <recommendedName>
        <fullName evidence="2">DUF6534 domain-containing protein</fullName>
    </recommendedName>
</protein>
<dbReference type="OMA" id="AEIHIAM"/>
<comment type="caution">
    <text evidence="3">The sequence shown here is derived from an EMBL/GenBank/DDBJ whole genome shotgun (WGS) entry which is preliminary data.</text>
</comment>
<evidence type="ECO:0000256" key="1">
    <source>
        <dbReference type="SAM" id="Phobius"/>
    </source>
</evidence>
<gene>
    <name evidence="3" type="ORF">BN946_scf184992.g40</name>
</gene>
<proteinExistence type="predicted"/>
<evidence type="ECO:0000313" key="4">
    <source>
        <dbReference type="Proteomes" id="UP000029665"/>
    </source>
</evidence>
<dbReference type="STRING" id="5643.A0A060S4G0"/>
<keyword evidence="4" id="KW-1185">Reference proteome</keyword>
<dbReference type="OrthoDB" id="3046394at2759"/>
<accession>A0A060S4G0</accession>
<dbReference type="EMBL" id="CCBP010000033">
    <property type="protein sequence ID" value="CDO69091.1"/>
    <property type="molecule type" value="Genomic_DNA"/>
</dbReference>
<keyword evidence="1" id="KW-1133">Transmembrane helix</keyword>
<dbReference type="AlphaFoldDB" id="A0A060S4G0"/>
<dbReference type="Proteomes" id="UP000029665">
    <property type="component" value="Unassembled WGS sequence"/>
</dbReference>
<dbReference type="PANTHER" id="PTHR40465">
    <property type="entry name" value="CHROMOSOME 1, WHOLE GENOME SHOTGUN SEQUENCE"/>
    <property type="match status" value="1"/>
</dbReference>
<dbReference type="Pfam" id="PF20152">
    <property type="entry name" value="DUF6534"/>
    <property type="match status" value="1"/>
</dbReference>
<evidence type="ECO:0000259" key="2">
    <source>
        <dbReference type="Pfam" id="PF20152"/>
    </source>
</evidence>
<dbReference type="PANTHER" id="PTHR40465:SF1">
    <property type="entry name" value="DUF6534 DOMAIN-CONTAINING PROTEIN"/>
    <property type="match status" value="1"/>
</dbReference>